<evidence type="ECO:0000313" key="4">
    <source>
        <dbReference type="Proteomes" id="UP000030854"/>
    </source>
</evidence>
<keyword evidence="2" id="KW-0812">Transmembrane</keyword>
<feature type="region of interest" description="Disordered" evidence="1">
    <location>
        <begin position="282"/>
        <end position="428"/>
    </location>
</feature>
<gene>
    <name evidence="3" type="ORF">EV44_g5339</name>
</gene>
<dbReference type="PANTHER" id="PTHR40018">
    <property type="entry name" value="[PSI+] INDUCTION PROTEIN 2"/>
    <property type="match status" value="1"/>
</dbReference>
<keyword evidence="2" id="KW-1133">Transmembrane helix</keyword>
<evidence type="ECO:0000256" key="2">
    <source>
        <dbReference type="SAM" id="Phobius"/>
    </source>
</evidence>
<comment type="caution">
    <text evidence="3">The sequence shown here is derived from an EMBL/GenBank/DDBJ whole genome shotgun (WGS) entry which is preliminary data.</text>
</comment>
<dbReference type="EMBL" id="JNVN01000184">
    <property type="protein sequence ID" value="KHJ35963.1"/>
    <property type="molecule type" value="Genomic_DNA"/>
</dbReference>
<name>A0A0B1PCH7_UNCNE</name>
<protein>
    <submittedName>
        <fullName evidence="3">Putative fibroin-3 related protein</fullName>
    </submittedName>
</protein>
<evidence type="ECO:0000256" key="1">
    <source>
        <dbReference type="SAM" id="MobiDB-lite"/>
    </source>
</evidence>
<evidence type="ECO:0000313" key="3">
    <source>
        <dbReference type="EMBL" id="KHJ35963.1"/>
    </source>
</evidence>
<accession>A0A0B1PCH7</accession>
<feature type="compositionally biased region" description="Polar residues" evidence="1">
    <location>
        <begin position="386"/>
        <end position="398"/>
    </location>
</feature>
<dbReference type="GO" id="GO:0005935">
    <property type="term" value="C:cellular bud neck"/>
    <property type="evidence" value="ECO:0007669"/>
    <property type="project" value="TreeGrafter"/>
</dbReference>
<sequence>MPYLFNEDHGGVNNGKMNFLEISLLRPRLVSDQLSDQLTNQVSNVTSSFTNWDKCMIQIYCKWPAIIGLVIGGLIVLSIIICMTRCLCFGYSFCCSCFSFLSCCGCCRSCCSGKRRKSIAYKNHSSSDYRNQGYSAPPPMMKGGINNSQSARFSIYKAKSRPVNEDSLPAMPSWDTATSVHVLDEAEDSESVELEQMNSSIGQKTPLVTAAAVTGTSSPLGQENVLAPFKTRQSPNNNNSYINPNTSNLNRSNENLIDQYSSNPSIENGARFGGSSSSLNGIGYGIPGQRPYNEGIRSTPMRAPYQESGRSSPMQAAYQESGRSSPMQAPYPGNGRSSPMLAPYPGNGRSSPMQAPYPGNGRLTPTQAPYPDNGRSSPMQAPYQENGRSANPYNQNRFGSPIPGGRPQMNKYNPPLQGQRPPMGYQGY</sequence>
<proteinExistence type="predicted"/>
<reference evidence="3 4" key="1">
    <citation type="journal article" date="2014" name="BMC Genomics">
        <title>Adaptive genomic structural variation in the grape powdery mildew pathogen, Erysiphe necator.</title>
        <authorList>
            <person name="Jones L."/>
            <person name="Riaz S."/>
            <person name="Morales-Cruz A."/>
            <person name="Amrine K.C."/>
            <person name="McGuire B."/>
            <person name="Gubler W.D."/>
            <person name="Walker M.A."/>
            <person name="Cantu D."/>
        </authorList>
    </citation>
    <scope>NUCLEOTIDE SEQUENCE [LARGE SCALE GENOMIC DNA]</scope>
    <source>
        <strain evidence="4">c</strain>
    </source>
</reference>
<feature type="compositionally biased region" description="Low complexity" evidence="1">
    <location>
        <begin position="234"/>
        <end position="249"/>
    </location>
</feature>
<feature type="region of interest" description="Disordered" evidence="1">
    <location>
        <begin position="230"/>
        <end position="249"/>
    </location>
</feature>
<dbReference type="PANTHER" id="PTHR40018:SF1">
    <property type="entry name" value="[PSI+] INDUCTION PROTEIN 2"/>
    <property type="match status" value="1"/>
</dbReference>
<feature type="transmembrane region" description="Helical" evidence="2">
    <location>
        <begin position="66"/>
        <end position="93"/>
    </location>
</feature>
<dbReference type="STRING" id="52586.A0A0B1PCH7"/>
<keyword evidence="2" id="KW-0472">Membrane</keyword>
<keyword evidence="4" id="KW-1185">Reference proteome</keyword>
<dbReference type="InterPro" id="IPR037504">
    <property type="entry name" value="PSI_induc_2"/>
</dbReference>
<dbReference type="HOGENOM" id="CLU_641230_0_0_1"/>
<dbReference type="Proteomes" id="UP000030854">
    <property type="component" value="Unassembled WGS sequence"/>
</dbReference>
<dbReference type="GO" id="GO:0005886">
    <property type="term" value="C:plasma membrane"/>
    <property type="evidence" value="ECO:0007669"/>
    <property type="project" value="TreeGrafter"/>
</dbReference>
<organism evidence="3 4">
    <name type="scientific">Uncinula necator</name>
    <name type="common">Grape powdery mildew</name>
    <dbReference type="NCBI Taxonomy" id="52586"/>
    <lineage>
        <taxon>Eukaryota</taxon>
        <taxon>Fungi</taxon>
        <taxon>Dikarya</taxon>
        <taxon>Ascomycota</taxon>
        <taxon>Pezizomycotina</taxon>
        <taxon>Leotiomycetes</taxon>
        <taxon>Erysiphales</taxon>
        <taxon>Erysiphaceae</taxon>
        <taxon>Erysiphe</taxon>
    </lineage>
</organism>
<dbReference type="AlphaFoldDB" id="A0A0B1PCH7"/>